<evidence type="ECO:0000313" key="1">
    <source>
        <dbReference type="EMBL" id="GBM02010.1"/>
    </source>
</evidence>
<sequence length="155" mass="17540">MSKKWTAEQVSHCRYMGHIFKTSRTNNPQAANQYGFTVNKSSEEAIVDFIDEIKIARSTKQHALVISLDIKGAFVHLEYNSFKSSLNNINFHPNTKETLIDLLSGRQVALNTLKDQLHSHNIGAAHRARALVQHFGILARKEFICKPSQMTSSFL</sequence>
<dbReference type="AlphaFoldDB" id="A0A4Y2CCP7"/>
<name>A0A4Y2CCP7_ARAVE</name>
<keyword evidence="2" id="KW-1185">Reference proteome</keyword>
<dbReference type="Proteomes" id="UP000499080">
    <property type="component" value="Unassembled WGS sequence"/>
</dbReference>
<comment type="caution">
    <text evidence="1">The sequence shown here is derived from an EMBL/GenBank/DDBJ whole genome shotgun (WGS) entry which is preliminary data.</text>
</comment>
<evidence type="ECO:0000313" key="2">
    <source>
        <dbReference type="Proteomes" id="UP000499080"/>
    </source>
</evidence>
<reference evidence="1 2" key="1">
    <citation type="journal article" date="2019" name="Sci. Rep.">
        <title>Orb-weaving spider Araneus ventricosus genome elucidates the spidroin gene catalogue.</title>
        <authorList>
            <person name="Kono N."/>
            <person name="Nakamura H."/>
            <person name="Ohtoshi R."/>
            <person name="Moran D.A.P."/>
            <person name="Shinohara A."/>
            <person name="Yoshida Y."/>
            <person name="Fujiwara M."/>
            <person name="Mori M."/>
            <person name="Tomita M."/>
            <person name="Arakawa K."/>
        </authorList>
    </citation>
    <scope>NUCLEOTIDE SEQUENCE [LARGE SCALE GENOMIC DNA]</scope>
</reference>
<dbReference type="OrthoDB" id="1937528at2759"/>
<gene>
    <name evidence="1" type="ORF">AVEN_269600_1</name>
</gene>
<dbReference type="EMBL" id="BGPR01000175">
    <property type="protein sequence ID" value="GBM02010.1"/>
    <property type="molecule type" value="Genomic_DNA"/>
</dbReference>
<protein>
    <recommendedName>
        <fullName evidence="3">Reverse transcriptase domain-containing protein</fullName>
    </recommendedName>
</protein>
<accession>A0A4Y2CCP7</accession>
<organism evidence="1 2">
    <name type="scientific">Araneus ventricosus</name>
    <name type="common">Orbweaver spider</name>
    <name type="synonym">Epeira ventricosa</name>
    <dbReference type="NCBI Taxonomy" id="182803"/>
    <lineage>
        <taxon>Eukaryota</taxon>
        <taxon>Metazoa</taxon>
        <taxon>Ecdysozoa</taxon>
        <taxon>Arthropoda</taxon>
        <taxon>Chelicerata</taxon>
        <taxon>Arachnida</taxon>
        <taxon>Araneae</taxon>
        <taxon>Araneomorphae</taxon>
        <taxon>Entelegynae</taxon>
        <taxon>Araneoidea</taxon>
        <taxon>Araneidae</taxon>
        <taxon>Araneus</taxon>
    </lineage>
</organism>
<proteinExistence type="predicted"/>
<evidence type="ECO:0008006" key="3">
    <source>
        <dbReference type="Google" id="ProtNLM"/>
    </source>
</evidence>